<accession>A0AAD7YBR0</accession>
<evidence type="ECO:0000313" key="2">
    <source>
        <dbReference type="EMBL" id="KAJ8709221.1"/>
    </source>
</evidence>
<dbReference type="AlphaFoldDB" id="A0AAD7YBR0"/>
<feature type="compositionally biased region" description="Low complexity" evidence="1">
    <location>
        <begin position="1"/>
        <end position="11"/>
    </location>
</feature>
<gene>
    <name evidence="2" type="ORF">PYW07_009047</name>
</gene>
<evidence type="ECO:0000313" key="3">
    <source>
        <dbReference type="Proteomes" id="UP001231518"/>
    </source>
</evidence>
<reference evidence="2" key="1">
    <citation type="submission" date="2023-03" db="EMBL/GenBank/DDBJ databases">
        <title>Chromosome-level genomes of two armyworms, Mythimna separata and Mythimna loreyi, provide insights into the biosynthesis and reception of sex pheromones.</title>
        <authorList>
            <person name="Zhao H."/>
        </authorList>
    </citation>
    <scope>NUCLEOTIDE SEQUENCE</scope>
    <source>
        <strain evidence="2">BeijingLab</strain>
        <tissue evidence="2">Pupa</tissue>
    </source>
</reference>
<evidence type="ECO:0000256" key="1">
    <source>
        <dbReference type="SAM" id="MobiDB-lite"/>
    </source>
</evidence>
<keyword evidence="3" id="KW-1185">Reference proteome</keyword>
<feature type="region of interest" description="Disordered" evidence="1">
    <location>
        <begin position="1"/>
        <end position="33"/>
    </location>
</feature>
<protein>
    <submittedName>
        <fullName evidence="2">Uncharacterized protein</fullName>
    </submittedName>
</protein>
<sequence>MPKPSSSSPQPKDVHCWTQASPKRRHNDRSFASPIHWIPVTRQSHTGCQIPGRKSLMRASIRKEEEDLVATGLGAVTQACGRREMGCSPSGVYLFIKVKLTASVSGKNHYWPNS</sequence>
<organism evidence="2 3">
    <name type="scientific">Mythimna separata</name>
    <name type="common">Oriental armyworm</name>
    <name type="synonym">Pseudaletia separata</name>
    <dbReference type="NCBI Taxonomy" id="271217"/>
    <lineage>
        <taxon>Eukaryota</taxon>
        <taxon>Metazoa</taxon>
        <taxon>Ecdysozoa</taxon>
        <taxon>Arthropoda</taxon>
        <taxon>Hexapoda</taxon>
        <taxon>Insecta</taxon>
        <taxon>Pterygota</taxon>
        <taxon>Neoptera</taxon>
        <taxon>Endopterygota</taxon>
        <taxon>Lepidoptera</taxon>
        <taxon>Glossata</taxon>
        <taxon>Ditrysia</taxon>
        <taxon>Noctuoidea</taxon>
        <taxon>Noctuidae</taxon>
        <taxon>Noctuinae</taxon>
        <taxon>Hadenini</taxon>
        <taxon>Mythimna</taxon>
    </lineage>
</organism>
<dbReference type="EMBL" id="JARGEI010000024">
    <property type="protein sequence ID" value="KAJ8709221.1"/>
    <property type="molecule type" value="Genomic_DNA"/>
</dbReference>
<proteinExistence type="predicted"/>
<name>A0AAD7YBR0_MYTSE</name>
<comment type="caution">
    <text evidence="2">The sequence shown here is derived from an EMBL/GenBank/DDBJ whole genome shotgun (WGS) entry which is preliminary data.</text>
</comment>
<dbReference type="Proteomes" id="UP001231518">
    <property type="component" value="Chromosome 22"/>
</dbReference>